<name>A0A2H0CHM3_9BACT</name>
<dbReference type="Proteomes" id="UP000229176">
    <property type="component" value="Unassembled WGS sequence"/>
</dbReference>
<gene>
    <name evidence="1" type="ORF">COW91_00365</name>
</gene>
<reference evidence="1 2" key="1">
    <citation type="submission" date="2017-09" db="EMBL/GenBank/DDBJ databases">
        <title>Depth-based differentiation of microbial function through sediment-hosted aquifers and enrichment of novel symbionts in the deep terrestrial subsurface.</title>
        <authorList>
            <person name="Probst A.J."/>
            <person name="Ladd B."/>
            <person name="Jarett J.K."/>
            <person name="Geller-Mcgrath D.E."/>
            <person name="Sieber C.M."/>
            <person name="Emerson J.B."/>
            <person name="Anantharaman K."/>
            <person name="Thomas B.C."/>
            <person name="Malmstrom R."/>
            <person name="Stieglmeier M."/>
            <person name="Klingl A."/>
            <person name="Woyke T."/>
            <person name="Ryan C.M."/>
            <person name="Banfield J.F."/>
        </authorList>
    </citation>
    <scope>NUCLEOTIDE SEQUENCE [LARGE SCALE GENOMIC DNA]</scope>
    <source>
        <strain evidence="1">CG22_combo_CG10-13_8_21_14_all_32_8</strain>
    </source>
</reference>
<proteinExistence type="predicted"/>
<evidence type="ECO:0000313" key="2">
    <source>
        <dbReference type="Proteomes" id="UP000229176"/>
    </source>
</evidence>
<dbReference type="Gene3D" id="3.40.630.30">
    <property type="match status" value="1"/>
</dbReference>
<evidence type="ECO:0000313" key="1">
    <source>
        <dbReference type="EMBL" id="PIP69249.1"/>
    </source>
</evidence>
<accession>A0A2H0CHM3</accession>
<organism evidence="1 2">
    <name type="scientific">Candidatus Nomurabacteria bacterium CG22_combo_CG10-13_8_21_14_all_32_8</name>
    <dbReference type="NCBI Taxonomy" id="1974732"/>
    <lineage>
        <taxon>Bacteria</taxon>
        <taxon>Candidatus Nomuraibacteriota</taxon>
    </lineage>
</organism>
<dbReference type="SUPFAM" id="SSF55729">
    <property type="entry name" value="Acyl-CoA N-acyltransferases (Nat)"/>
    <property type="match status" value="1"/>
</dbReference>
<comment type="caution">
    <text evidence="1">The sequence shown here is derived from an EMBL/GenBank/DDBJ whole genome shotgun (WGS) entry which is preliminary data.</text>
</comment>
<dbReference type="EMBL" id="PCTI01000005">
    <property type="protein sequence ID" value="PIP69249.1"/>
    <property type="molecule type" value="Genomic_DNA"/>
</dbReference>
<dbReference type="InterPro" id="IPR016181">
    <property type="entry name" value="Acyl_CoA_acyltransferase"/>
</dbReference>
<evidence type="ECO:0008006" key="3">
    <source>
        <dbReference type="Google" id="ProtNLM"/>
    </source>
</evidence>
<protein>
    <recommendedName>
        <fullName evidence="3">N-acetyltransferase domain-containing protein</fullName>
    </recommendedName>
</protein>
<dbReference type="AlphaFoldDB" id="A0A2H0CHM3"/>
<sequence length="397" mass="45059">MERLGGSPVEDAIKLLNTSRKDTNLRLAQRGLELARISGGKVLLKNKETGEIKQTFEIETLDNPNDERFGEAYTLLAEEFGTNVLEPKSIMQEQMQGLRYGFPIETGMHAVLLTISKNIEVKKDNGELKIHKEIIGVADIAVIPLQDEHAKFNKECVLGQLYIATKTSKNPKENYRQYGFGRELMISGYEYAKNEAHSRCLQLIGAVGECTYTSRAFWEKVGWKRIYVQKNNDQSKNWKEIQYIQPPLAFNIDTGEIEEGSGDEPEHLMVELFGKDSNKNPKINEKLINIVNGIYKSSNYIPPEAFGLVSEDGQLKSLNQNANLEITEKLIKTYKRHTEAIIPHLQNFSEQLRDMNVRFLTKAEIEAEKLVVEDYITPAEADDITGKDSNNDTNRSI</sequence>